<comment type="caution">
    <text evidence="1">The sequence shown here is derived from an EMBL/GenBank/DDBJ whole genome shotgun (WGS) entry which is preliminary data.</text>
</comment>
<accession>A0A3S4ZZP6</accession>
<dbReference type="EMBL" id="CAAALY010010849">
    <property type="protein sequence ID" value="VEL11106.1"/>
    <property type="molecule type" value="Genomic_DNA"/>
</dbReference>
<protein>
    <submittedName>
        <fullName evidence="1">Uncharacterized protein</fullName>
    </submittedName>
</protein>
<evidence type="ECO:0000313" key="1">
    <source>
        <dbReference type="EMBL" id="VEL11106.1"/>
    </source>
</evidence>
<evidence type="ECO:0000313" key="2">
    <source>
        <dbReference type="Proteomes" id="UP000784294"/>
    </source>
</evidence>
<proteinExistence type="predicted"/>
<sequence length="120" mass="12836">MWGLDTGHTNGSDLDQLRLRPEIFTSKERGTMNFPTKFTLSPNTARTQVGTKFYFFAASYFFGDNAFCSLGSCPKLSSSTPVCIGNSAADLSHHLPSADGHLTAGATFPPSLRRSGLAAS</sequence>
<gene>
    <name evidence="1" type="ORF">PXEA_LOCUS4546</name>
</gene>
<keyword evidence="2" id="KW-1185">Reference proteome</keyword>
<reference evidence="1" key="1">
    <citation type="submission" date="2018-11" db="EMBL/GenBank/DDBJ databases">
        <authorList>
            <consortium name="Pathogen Informatics"/>
        </authorList>
    </citation>
    <scope>NUCLEOTIDE SEQUENCE</scope>
</reference>
<organism evidence="1 2">
    <name type="scientific">Protopolystoma xenopodis</name>
    <dbReference type="NCBI Taxonomy" id="117903"/>
    <lineage>
        <taxon>Eukaryota</taxon>
        <taxon>Metazoa</taxon>
        <taxon>Spiralia</taxon>
        <taxon>Lophotrochozoa</taxon>
        <taxon>Platyhelminthes</taxon>
        <taxon>Monogenea</taxon>
        <taxon>Polyopisthocotylea</taxon>
        <taxon>Polystomatidea</taxon>
        <taxon>Polystomatidae</taxon>
        <taxon>Protopolystoma</taxon>
    </lineage>
</organism>
<dbReference type="Proteomes" id="UP000784294">
    <property type="component" value="Unassembled WGS sequence"/>
</dbReference>
<feature type="non-terminal residue" evidence="1">
    <location>
        <position position="1"/>
    </location>
</feature>
<name>A0A3S4ZZP6_9PLAT</name>
<dbReference type="AlphaFoldDB" id="A0A3S4ZZP6"/>